<proteinExistence type="predicted"/>
<accession>A0AA38LXT5</accession>
<gene>
    <name evidence="2" type="ORF">MKK02DRAFT_32511</name>
</gene>
<protein>
    <submittedName>
        <fullName evidence="2">Uncharacterized protein</fullName>
    </submittedName>
</protein>
<feature type="signal peptide" evidence="1">
    <location>
        <begin position="1"/>
        <end position="17"/>
    </location>
</feature>
<dbReference type="AlphaFoldDB" id="A0AA38LXT5"/>
<name>A0AA38LXT5_9TREE</name>
<dbReference type="Proteomes" id="UP001164286">
    <property type="component" value="Unassembled WGS sequence"/>
</dbReference>
<evidence type="ECO:0000256" key="1">
    <source>
        <dbReference type="SAM" id="SignalP"/>
    </source>
</evidence>
<organism evidence="2 3">
    <name type="scientific">Dioszegia hungarica</name>
    <dbReference type="NCBI Taxonomy" id="4972"/>
    <lineage>
        <taxon>Eukaryota</taxon>
        <taxon>Fungi</taxon>
        <taxon>Dikarya</taxon>
        <taxon>Basidiomycota</taxon>
        <taxon>Agaricomycotina</taxon>
        <taxon>Tremellomycetes</taxon>
        <taxon>Tremellales</taxon>
        <taxon>Bulleribasidiaceae</taxon>
        <taxon>Dioszegia</taxon>
    </lineage>
</organism>
<comment type="caution">
    <text evidence="2">The sequence shown here is derived from an EMBL/GenBank/DDBJ whole genome shotgun (WGS) entry which is preliminary data.</text>
</comment>
<keyword evidence="3" id="KW-1185">Reference proteome</keyword>
<dbReference type="RefSeq" id="XP_052947503.1">
    <property type="nucleotide sequence ID" value="XM_053088520.1"/>
</dbReference>
<feature type="chain" id="PRO_5041228209" evidence="1">
    <location>
        <begin position="18"/>
        <end position="182"/>
    </location>
</feature>
<dbReference type="GeneID" id="77727725"/>
<keyword evidence="1" id="KW-0732">Signal</keyword>
<evidence type="ECO:0000313" key="2">
    <source>
        <dbReference type="EMBL" id="KAI9637726.1"/>
    </source>
</evidence>
<evidence type="ECO:0000313" key="3">
    <source>
        <dbReference type="Proteomes" id="UP001164286"/>
    </source>
</evidence>
<reference evidence="2" key="1">
    <citation type="journal article" date="2022" name="G3 (Bethesda)">
        <title>High quality genome of the basidiomycete yeast Dioszegia hungarica PDD-24b-2 isolated from cloud water.</title>
        <authorList>
            <person name="Jarrige D."/>
            <person name="Haridas S."/>
            <person name="Bleykasten-Grosshans C."/>
            <person name="Joly M."/>
            <person name="Nadalig T."/>
            <person name="Sancelme M."/>
            <person name="Vuilleumier S."/>
            <person name="Grigoriev I.V."/>
            <person name="Amato P."/>
            <person name="Bringel F."/>
        </authorList>
    </citation>
    <scope>NUCLEOTIDE SEQUENCE</scope>
    <source>
        <strain evidence="2">PDD-24b-2</strain>
    </source>
</reference>
<dbReference type="EMBL" id="JAKWFO010000004">
    <property type="protein sequence ID" value="KAI9637726.1"/>
    <property type="molecule type" value="Genomic_DNA"/>
</dbReference>
<sequence>MRFASIIALVSAVGAFAAPTLNARAQCSADNQNYLDNLSCPAVQALSGFLGFQSDSIGGFSRNTLAEINRLLVSDDPVSTIGKNAFAGAVQGLTQGTVFTLKSVAAIVPELNPACKCNLVACNNAIIDARGQCNITPQSGALSATSSQACGQTLYTCAAFYTKEQVNQMTGCCSRYAGATNV</sequence>